<name>A0ABV8S5V9_9BACL</name>
<keyword evidence="1" id="KW-0677">Repeat</keyword>
<dbReference type="PROSITE" id="PS50297">
    <property type="entry name" value="ANK_REP_REGION"/>
    <property type="match status" value="1"/>
</dbReference>
<dbReference type="PROSITE" id="PS50088">
    <property type="entry name" value="ANK_REPEAT"/>
    <property type="match status" value="1"/>
</dbReference>
<dbReference type="SMART" id="SM00248">
    <property type="entry name" value="ANK"/>
    <property type="match status" value="5"/>
</dbReference>
<keyword evidence="2 3" id="KW-0040">ANK repeat</keyword>
<dbReference type="PANTHER" id="PTHR24189">
    <property type="entry name" value="MYOTROPHIN"/>
    <property type="match status" value="1"/>
</dbReference>
<dbReference type="Gene3D" id="1.25.40.20">
    <property type="entry name" value="Ankyrin repeat-containing domain"/>
    <property type="match status" value="2"/>
</dbReference>
<dbReference type="Proteomes" id="UP001595755">
    <property type="component" value="Unassembled WGS sequence"/>
</dbReference>
<gene>
    <name evidence="4" type="ORF">ACFO1S_05700</name>
</gene>
<proteinExistence type="predicted"/>
<dbReference type="RefSeq" id="WP_204603203.1">
    <property type="nucleotide sequence ID" value="NZ_JBHSED010000005.1"/>
</dbReference>
<dbReference type="InterPro" id="IPR002110">
    <property type="entry name" value="Ankyrin_rpt"/>
</dbReference>
<dbReference type="PANTHER" id="PTHR24189:SF50">
    <property type="entry name" value="ANKYRIN REPEAT AND SOCS BOX PROTEIN 2"/>
    <property type="match status" value="1"/>
</dbReference>
<organism evidence="4 5">
    <name type="scientific">Cohnella boryungensis</name>
    <dbReference type="NCBI Taxonomy" id="768479"/>
    <lineage>
        <taxon>Bacteria</taxon>
        <taxon>Bacillati</taxon>
        <taxon>Bacillota</taxon>
        <taxon>Bacilli</taxon>
        <taxon>Bacillales</taxon>
        <taxon>Paenibacillaceae</taxon>
        <taxon>Cohnella</taxon>
    </lineage>
</organism>
<accession>A0ABV8S5V9</accession>
<dbReference type="SUPFAM" id="SSF48403">
    <property type="entry name" value="Ankyrin repeat"/>
    <property type="match status" value="1"/>
</dbReference>
<evidence type="ECO:0000256" key="2">
    <source>
        <dbReference type="ARBA" id="ARBA00023043"/>
    </source>
</evidence>
<comment type="caution">
    <text evidence="4">The sequence shown here is derived from an EMBL/GenBank/DDBJ whole genome shotgun (WGS) entry which is preliminary data.</text>
</comment>
<reference evidence="5" key="1">
    <citation type="journal article" date="2019" name="Int. J. Syst. Evol. Microbiol.">
        <title>The Global Catalogue of Microorganisms (GCM) 10K type strain sequencing project: providing services to taxonomists for standard genome sequencing and annotation.</title>
        <authorList>
            <consortium name="The Broad Institute Genomics Platform"/>
            <consortium name="The Broad Institute Genome Sequencing Center for Infectious Disease"/>
            <person name="Wu L."/>
            <person name="Ma J."/>
        </authorList>
    </citation>
    <scope>NUCLEOTIDE SEQUENCE [LARGE SCALE GENOMIC DNA]</scope>
    <source>
        <strain evidence="5">CGMCC 4.1641</strain>
    </source>
</reference>
<evidence type="ECO:0000256" key="3">
    <source>
        <dbReference type="PROSITE-ProRule" id="PRU00023"/>
    </source>
</evidence>
<dbReference type="InterPro" id="IPR036770">
    <property type="entry name" value="Ankyrin_rpt-contain_sf"/>
</dbReference>
<evidence type="ECO:0000256" key="1">
    <source>
        <dbReference type="ARBA" id="ARBA00022737"/>
    </source>
</evidence>
<feature type="repeat" description="ANK" evidence="3">
    <location>
        <begin position="178"/>
        <end position="210"/>
    </location>
</feature>
<dbReference type="Pfam" id="PF12796">
    <property type="entry name" value="Ank_2"/>
    <property type="match status" value="2"/>
</dbReference>
<protein>
    <submittedName>
        <fullName evidence="4">Ankyrin repeat domain-containing protein</fullName>
    </submittedName>
</protein>
<evidence type="ECO:0000313" key="4">
    <source>
        <dbReference type="EMBL" id="MFC4302938.1"/>
    </source>
</evidence>
<dbReference type="InterPro" id="IPR050745">
    <property type="entry name" value="Multifunctional_regulatory"/>
</dbReference>
<sequence length="354" mass="40234">MYRIANLGKFENLPELAVLIYNGNKNELEKLLKSGMDVEEKLAIGKYTVVTPLALALYVNKPEIAKLFIERGAELNDKLNPAFLLAVRYGDEELVRYLHGKGAKMDRLSRVKSSAYDEAYYGNKHNIPVIRELGLDIAKYGGKTLRKAISDADRKTADYLLDHGVDINYNEPDMVYPYRATPLTVAARMNSMAMVQYLVERGTDVTLAEKDGERAYTIAVTQHNTEMAEYLKSLEPVEFHSRSNKLHALRGYGLPAELIDFLCGDNRRVEIPPNEFEVRFVEFLALEDTVELTAGRQKLLRLSAELDAYSHLLIVWHKGKKGIGFYDIEHKEYGHLGMFADFLNEPEAFLAKMF</sequence>
<keyword evidence="5" id="KW-1185">Reference proteome</keyword>
<evidence type="ECO:0000313" key="5">
    <source>
        <dbReference type="Proteomes" id="UP001595755"/>
    </source>
</evidence>
<dbReference type="EMBL" id="JBHSED010000005">
    <property type="protein sequence ID" value="MFC4302938.1"/>
    <property type="molecule type" value="Genomic_DNA"/>
</dbReference>